<dbReference type="Pfam" id="PF02673">
    <property type="entry name" value="BacA"/>
    <property type="match status" value="1"/>
</dbReference>
<evidence type="ECO:0000313" key="18">
    <source>
        <dbReference type="EMBL" id="TCS81259.1"/>
    </source>
</evidence>
<feature type="transmembrane region" description="Helical" evidence="17">
    <location>
        <begin position="154"/>
        <end position="169"/>
    </location>
</feature>
<dbReference type="GO" id="GO:0050380">
    <property type="term" value="F:undecaprenyl-diphosphatase activity"/>
    <property type="evidence" value="ECO:0007669"/>
    <property type="project" value="UniProtKB-UniRule"/>
</dbReference>
<keyword evidence="8 17" id="KW-0133">Cell shape</keyword>
<feature type="transmembrane region" description="Helical" evidence="17">
    <location>
        <begin position="47"/>
        <end position="66"/>
    </location>
</feature>
<dbReference type="NCBIfam" id="NF001390">
    <property type="entry name" value="PRK00281.1-4"/>
    <property type="match status" value="1"/>
</dbReference>
<evidence type="ECO:0000256" key="14">
    <source>
        <dbReference type="ARBA" id="ARBA00032707"/>
    </source>
</evidence>
<feature type="transmembrane region" description="Helical" evidence="17">
    <location>
        <begin position="222"/>
        <end position="242"/>
    </location>
</feature>
<feature type="transmembrane region" description="Helical" evidence="17">
    <location>
        <begin position="254"/>
        <end position="270"/>
    </location>
</feature>
<evidence type="ECO:0000256" key="8">
    <source>
        <dbReference type="ARBA" id="ARBA00022960"/>
    </source>
</evidence>
<comment type="caution">
    <text evidence="18">The sequence shown here is derived from an EMBL/GenBank/DDBJ whole genome shotgun (WGS) entry which is preliminary data.</text>
</comment>
<dbReference type="GO" id="GO:0008360">
    <property type="term" value="P:regulation of cell shape"/>
    <property type="evidence" value="ECO:0007669"/>
    <property type="project" value="UniProtKB-KW"/>
</dbReference>
<evidence type="ECO:0000256" key="7">
    <source>
        <dbReference type="ARBA" id="ARBA00022801"/>
    </source>
</evidence>
<evidence type="ECO:0000256" key="4">
    <source>
        <dbReference type="ARBA" id="ARBA00021581"/>
    </source>
</evidence>
<dbReference type="EMBL" id="SMAB01000013">
    <property type="protein sequence ID" value="TCS81259.1"/>
    <property type="molecule type" value="Genomic_DNA"/>
</dbReference>
<keyword evidence="7 17" id="KW-0378">Hydrolase</keyword>
<dbReference type="InterPro" id="IPR003824">
    <property type="entry name" value="UppP"/>
</dbReference>
<gene>
    <name evidence="17" type="primary">uppP</name>
    <name evidence="18" type="ORF">EDD72_11317</name>
</gene>
<dbReference type="GO" id="GO:0005886">
    <property type="term" value="C:plasma membrane"/>
    <property type="evidence" value="ECO:0007669"/>
    <property type="project" value="UniProtKB-SubCell"/>
</dbReference>
<evidence type="ECO:0000256" key="10">
    <source>
        <dbReference type="ARBA" id="ARBA00022989"/>
    </source>
</evidence>
<keyword evidence="19" id="KW-1185">Reference proteome</keyword>
<evidence type="ECO:0000256" key="11">
    <source>
        <dbReference type="ARBA" id="ARBA00023136"/>
    </source>
</evidence>
<dbReference type="AlphaFoldDB" id="A0A4R3KE75"/>
<sequence length="272" mass="30122">MHNYLIAVIQGIVEGLTEFLPISSTGHLILSGELLHFTGEKAETFEIVIQLGAILAVAFLYWQRVLGLLGWKKGLESENHEVTASRLNLIHIIVAIFPAMLMGLLLHKVIKTYLFSPYTVLIGLVIGGIFMIYAEKRNKRVTAATVDEITYKQAFLIGLSQILALWPGFSRSGATIAGGLLVGTNHKAAAEFSFIIAIPMMIAASGYDLLKSYQYLSVNDIGFFAVGFIVSFIVAWLAVVSFLKLLQKVKLTPFAYYRFILAALFWLFILRG</sequence>
<reference evidence="18 19" key="1">
    <citation type="submission" date="2019-03" db="EMBL/GenBank/DDBJ databases">
        <title>Genomic Encyclopedia of Type Strains, Phase IV (KMG-IV): sequencing the most valuable type-strain genomes for metagenomic binning, comparative biology and taxonomic classification.</title>
        <authorList>
            <person name="Goeker M."/>
        </authorList>
    </citation>
    <scope>NUCLEOTIDE SEQUENCE [LARGE SCALE GENOMIC DNA]</scope>
    <source>
        <strain evidence="18 19">DSM 23802</strain>
    </source>
</reference>
<keyword evidence="13 17" id="KW-0961">Cell wall biogenesis/degradation</keyword>
<keyword evidence="11 17" id="KW-0472">Membrane</keyword>
<dbReference type="OrthoDB" id="9808289at2"/>
<dbReference type="PANTHER" id="PTHR30622:SF3">
    <property type="entry name" value="UNDECAPRENYL-DIPHOSPHATASE"/>
    <property type="match status" value="1"/>
</dbReference>
<evidence type="ECO:0000256" key="3">
    <source>
        <dbReference type="ARBA" id="ARBA00012374"/>
    </source>
</evidence>
<comment type="function">
    <text evidence="17">Catalyzes the dephosphorylation of undecaprenyl diphosphate (UPP). Confers resistance to bacitracin.</text>
</comment>
<dbReference type="GO" id="GO:0046677">
    <property type="term" value="P:response to antibiotic"/>
    <property type="evidence" value="ECO:0007669"/>
    <property type="project" value="UniProtKB-UniRule"/>
</dbReference>
<dbReference type="Proteomes" id="UP000295788">
    <property type="component" value="Unassembled WGS sequence"/>
</dbReference>
<evidence type="ECO:0000256" key="15">
    <source>
        <dbReference type="ARBA" id="ARBA00032932"/>
    </source>
</evidence>
<feature type="transmembrane region" description="Helical" evidence="17">
    <location>
        <begin position="87"/>
        <end position="107"/>
    </location>
</feature>
<dbReference type="NCBIfam" id="NF001389">
    <property type="entry name" value="PRK00281.1-2"/>
    <property type="match status" value="1"/>
</dbReference>
<dbReference type="GO" id="GO:0071555">
    <property type="term" value="P:cell wall organization"/>
    <property type="evidence" value="ECO:0007669"/>
    <property type="project" value="UniProtKB-KW"/>
</dbReference>
<keyword evidence="12 17" id="KW-0046">Antibiotic resistance</keyword>
<comment type="catalytic activity">
    <reaction evidence="16 17">
        <text>di-trans,octa-cis-undecaprenyl diphosphate + H2O = di-trans,octa-cis-undecaprenyl phosphate + phosphate + H(+)</text>
        <dbReference type="Rhea" id="RHEA:28094"/>
        <dbReference type="ChEBI" id="CHEBI:15377"/>
        <dbReference type="ChEBI" id="CHEBI:15378"/>
        <dbReference type="ChEBI" id="CHEBI:43474"/>
        <dbReference type="ChEBI" id="CHEBI:58405"/>
        <dbReference type="ChEBI" id="CHEBI:60392"/>
        <dbReference type="EC" id="3.6.1.27"/>
    </reaction>
</comment>
<evidence type="ECO:0000256" key="6">
    <source>
        <dbReference type="ARBA" id="ARBA00022692"/>
    </source>
</evidence>
<keyword evidence="6 17" id="KW-0812">Transmembrane</keyword>
<evidence type="ECO:0000313" key="19">
    <source>
        <dbReference type="Proteomes" id="UP000295788"/>
    </source>
</evidence>
<proteinExistence type="inferred from homology"/>
<evidence type="ECO:0000256" key="12">
    <source>
        <dbReference type="ARBA" id="ARBA00023251"/>
    </source>
</evidence>
<dbReference type="EC" id="3.6.1.27" evidence="3 17"/>
<keyword evidence="5 17" id="KW-1003">Cell membrane</keyword>
<dbReference type="PANTHER" id="PTHR30622">
    <property type="entry name" value="UNDECAPRENYL-DIPHOSPHATASE"/>
    <property type="match status" value="1"/>
</dbReference>
<evidence type="ECO:0000256" key="17">
    <source>
        <dbReference type="HAMAP-Rule" id="MF_01006"/>
    </source>
</evidence>
<accession>A0A4R3KE75</accession>
<keyword evidence="10 17" id="KW-1133">Transmembrane helix</keyword>
<comment type="miscellaneous">
    <text evidence="17">Bacitracin is thought to be involved in the inhibition of peptidoglycan synthesis by sequestering undecaprenyl diphosphate, thereby reducing the pool of lipid carrier available.</text>
</comment>
<comment type="subcellular location">
    <subcellularLocation>
        <location evidence="1 17">Cell membrane</location>
        <topology evidence="1 17">Multi-pass membrane protein</topology>
    </subcellularLocation>
</comment>
<dbReference type="RefSeq" id="WP_132769346.1">
    <property type="nucleotide sequence ID" value="NZ_SMAB01000013.1"/>
</dbReference>
<evidence type="ECO:0000256" key="2">
    <source>
        <dbReference type="ARBA" id="ARBA00010621"/>
    </source>
</evidence>
<feature type="transmembrane region" description="Helical" evidence="17">
    <location>
        <begin position="113"/>
        <end position="133"/>
    </location>
</feature>
<comment type="similarity">
    <text evidence="2 17">Belongs to the UppP family.</text>
</comment>
<organism evidence="18 19">
    <name type="scientific">Tepidibacillus fermentans</name>
    <dbReference type="NCBI Taxonomy" id="1281767"/>
    <lineage>
        <taxon>Bacteria</taxon>
        <taxon>Bacillati</taxon>
        <taxon>Bacillota</taxon>
        <taxon>Bacilli</taxon>
        <taxon>Bacillales</taxon>
        <taxon>Bacillaceae</taxon>
        <taxon>Tepidibacillus</taxon>
    </lineage>
</organism>
<dbReference type="NCBIfam" id="TIGR00753">
    <property type="entry name" value="undec_PP_bacA"/>
    <property type="match status" value="1"/>
</dbReference>
<evidence type="ECO:0000256" key="1">
    <source>
        <dbReference type="ARBA" id="ARBA00004651"/>
    </source>
</evidence>
<dbReference type="HAMAP" id="MF_01006">
    <property type="entry name" value="Undec_diphosphatase"/>
    <property type="match status" value="1"/>
</dbReference>
<evidence type="ECO:0000256" key="16">
    <source>
        <dbReference type="ARBA" id="ARBA00047594"/>
    </source>
</evidence>
<feature type="transmembrane region" description="Helical" evidence="17">
    <location>
        <begin position="189"/>
        <end position="210"/>
    </location>
</feature>
<name>A0A4R3KE75_9BACI</name>
<evidence type="ECO:0000256" key="5">
    <source>
        <dbReference type="ARBA" id="ARBA00022475"/>
    </source>
</evidence>
<evidence type="ECO:0000256" key="13">
    <source>
        <dbReference type="ARBA" id="ARBA00023316"/>
    </source>
</evidence>
<protein>
    <recommendedName>
        <fullName evidence="4 17">Undecaprenyl-diphosphatase</fullName>
        <ecNumber evidence="3 17">3.6.1.27</ecNumber>
    </recommendedName>
    <alternativeName>
        <fullName evidence="15 17">Bacitracin resistance protein</fullName>
    </alternativeName>
    <alternativeName>
        <fullName evidence="14 17">Undecaprenyl pyrophosphate phosphatase</fullName>
    </alternativeName>
</protein>
<evidence type="ECO:0000256" key="9">
    <source>
        <dbReference type="ARBA" id="ARBA00022984"/>
    </source>
</evidence>
<keyword evidence="9 17" id="KW-0573">Peptidoglycan synthesis</keyword>
<dbReference type="NCBIfam" id="NF001388">
    <property type="entry name" value="PRK00281.1-1"/>
    <property type="match status" value="1"/>
</dbReference>
<dbReference type="GO" id="GO:0009252">
    <property type="term" value="P:peptidoglycan biosynthetic process"/>
    <property type="evidence" value="ECO:0007669"/>
    <property type="project" value="UniProtKB-KW"/>
</dbReference>